<evidence type="ECO:0000256" key="2">
    <source>
        <dbReference type="SAM" id="SignalP"/>
    </source>
</evidence>
<feature type="chain" id="PRO_5005330068" evidence="2">
    <location>
        <begin position="23"/>
        <end position="424"/>
    </location>
</feature>
<reference evidence="4" key="1">
    <citation type="submission" date="2014-07" db="EMBL/GenBank/DDBJ databases">
        <authorList>
            <person name="Martin A.A"/>
            <person name="De Silva N."/>
        </authorList>
    </citation>
    <scope>NUCLEOTIDE SEQUENCE</scope>
</reference>
<evidence type="ECO:0000259" key="3">
    <source>
        <dbReference type="Pfam" id="PF01400"/>
    </source>
</evidence>
<dbReference type="WBParaSite" id="SVE_1523500.1">
    <property type="protein sequence ID" value="SVE_1523500.1"/>
    <property type="gene ID" value="SVE_1523500"/>
</dbReference>
<dbReference type="GO" id="GO:0006508">
    <property type="term" value="P:proteolysis"/>
    <property type="evidence" value="ECO:0007669"/>
    <property type="project" value="InterPro"/>
</dbReference>
<keyword evidence="2" id="KW-0732">Signal</keyword>
<evidence type="ECO:0000313" key="5">
    <source>
        <dbReference type="WBParaSite" id="SVE_1523500.1"/>
    </source>
</evidence>
<dbReference type="Pfam" id="PF01400">
    <property type="entry name" value="Astacin"/>
    <property type="match status" value="1"/>
</dbReference>
<dbReference type="PANTHER" id="PTHR10127">
    <property type="entry name" value="DISCOIDIN, CUB, EGF, LAMININ , AND ZINC METALLOPROTEASE DOMAIN CONTAINING"/>
    <property type="match status" value="1"/>
</dbReference>
<feature type="domain" description="Peptidase M12A" evidence="3">
    <location>
        <begin position="86"/>
        <end position="273"/>
    </location>
</feature>
<dbReference type="GO" id="GO:0004222">
    <property type="term" value="F:metalloendopeptidase activity"/>
    <property type="evidence" value="ECO:0007669"/>
    <property type="project" value="InterPro"/>
</dbReference>
<feature type="region of interest" description="Disordered" evidence="1">
    <location>
        <begin position="24"/>
        <end position="78"/>
    </location>
</feature>
<dbReference type="Gene3D" id="3.40.390.10">
    <property type="entry name" value="Collagenase (Catalytic Domain)"/>
    <property type="match status" value="1"/>
</dbReference>
<dbReference type="AlphaFoldDB" id="A0A0K0FTD1"/>
<dbReference type="InterPro" id="IPR024079">
    <property type="entry name" value="MetalloPept_cat_dom_sf"/>
</dbReference>
<evidence type="ECO:0000256" key="1">
    <source>
        <dbReference type="SAM" id="MobiDB-lite"/>
    </source>
</evidence>
<protein>
    <submittedName>
        <fullName evidence="5">Astacin domain-containing protein</fullName>
    </submittedName>
</protein>
<feature type="signal peptide" evidence="2">
    <location>
        <begin position="1"/>
        <end position="22"/>
    </location>
</feature>
<keyword evidence="4" id="KW-1185">Reference proteome</keyword>
<organism evidence="4 5">
    <name type="scientific">Strongyloides venezuelensis</name>
    <name type="common">Threadworm</name>
    <dbReference type="NCBI Taxonomy" id="75913"/>
    <lineage>
        <taxon>Eukaryota</taxon>
        <taxon>Metazoa</taxon>
        <taxon>Ecdysozoa</taxon>
        <taxon>Nematoda</taxon>
        <taxon>Chromadorea</taxon>
        <taxon>Rhabditida</taxon>
        <taxon>Tylenchina</taxon>
        <taxon>Panagrolaimomorpha</taxon>
        <taxon>Strongyloidoidea</taxon>
        <taxon>Strongyloididae</taxon>
        <taxon>Strongyloides</taxon>
    </lineage>
</organism>
<proteinExistence type="predicted"/>
<feature type="compositionally biased region" description="Basic residues" evidence="1">
    <location>
        <begin position="46"/>
        <end position="63"/>
    </location>
</feature>
<accession>A0A0K0FTD1</accession>
<reference evidence="5" key="2">
    <citation type="submission" date="2015-08" db="UniProtKB">
        <authorList>
            <consortium name="WormBaseParasite"/>
        </authorList>
    </citation>
    <scope>IDENTIFICATION</scope>
</reference>
<name>A0A0K0FTD1_STRVS</name>
<dbReference type="InterPro" id="IPR001506">
    <property type="entry name" value="Peptidase_M12A"/>
</dbReference>
<dbReference type="PANTHER" id="PTHR10127:SF814">
    <property type="entry name" value="MEPRIN A SUBUNIT BETA"/>
    <property type="match status" value="1"/>
</dbReference>
<sequence length="424" mass="49150">MNLSFLITLISVLYILQNVVESKKSKKKMQRRSPSITIIKQPHNNKGGKKPKPKSTTKRKTTSKKTTTSKPSHKPRSYQSPYYIKQKLIKYYLDKKLEAKFDTSIAIQTIYINDLTCLKIKQEKTYSKKVDIDIASCSESWVKLSTKKGKPTKVCLKKDETENNMNFYFGYALGLVPEITRYDSNLYVTVFKNNILPTEYKQFYEVQKYSSQIIANSSFDYYSKMLSSQSFKRNKNDKRTYRFETNLREYYEKTVNISGLFSHNDLKRLSYLYCDKECKKLRCKNYGYPKKNCKECACPMPFTGTKCEKINLKEKGCGKKQEFIANSSISSYKIKVSTTPCYYLIKSKNKKKVKFTVEKLSRSGKLNCAPLAGLTVKYREDRGAQGLNLCGNYKNISFPPLTSEIYLIVADNAIDELRFSIQEK</sequence>
<evidence type="ECO:0000313" key="4">
    <source>
        <dbReference type="Proteomes" id="UP000035680"/>
    </source>
</evidence>
<dbReference type="Proteomes" id="UP000035680">
    <property type="component" value="Unassembled WGS sequence"/>
</dbReference>